<feature type="binding site" evidence="3">
    <location>
        <position position="263"/>
    </location>
    <ligand>
        <name>a divalent metal cation</name>
        <dbReference type="ChEBI" id="CHEBI:60240"/>
    </ligand>
</feature>
<proteinExistence type="inferred from homology"/>
<dbReference type="Pfam" id="PF08450">
    <property type="entry name" value="SGL"/>
    <property type="match status" value="1"/>
</dbReference>
<evidence type="ECO:0000313" key="6">
    <source>
        <dbReference type="Proteomes" id="UP000515158"/>
    </source>
</evidence>
<keyword evidence="6" id="KW-1185">Reference proteome</keyword>
<reference evidence="7" key="1">
    <citation type="submission" date="2025-08" db="UniProtKB">
        <authorList>
            <consortium name="RefSeq"/>
        </authorList>
    </citation>
    <scope>IDENTIFICATION</scope>
    <source>
        <tissue evidence="7">Total insect</tissue>
    </source>
</reference>
<dbReference type="GO" id="GO:0019853">
    <property type="term" value="P:L-ascorbic acid biosynthetic process"/>
    <property type="evidence" value="ECO:0007669"/>
    <property type="project" value="TreeGrafter"/>
</dbReference>
<dbReference type="GeneID" id="117651968"/>
<dbReference type="SUPFAM" id="SSF63829">
    <property type="entry name" value="Calcium-dependent phosphotriesterase"/>
    <property type="match status" value="1"/>
</dbReference>
<dbReference type="InParanoid" id="A0A6P9A5H9"/>
<dbReference type="OrthoDB" id="423498at2759"/>
<evidence type="ECO:0000259" key="5">
    <source>
        <dbReference type="Pfam" id="PF08450"/>
    </source>
</evidence>
<evidence type="ECO:0000256" key="3">
    <source>
        <dbReference type="PIRSR" id="PIRSR605511-2"/>
    </source>
</evidence>
<dbReference type="KEGG" id="tpal:117651968"/>
<dbReference type="PANTHER" id="PTHR10907">
    <property type="entry name" value="REGUCALCIN"/>
    <property type="match status" value="1"/>
</dbReference>
<dbReference type="GO" id="GO:0005509">
    <property type="term" value="F:calcium ion binding"/>
    <property type="evidence" value="ECO:0007669"/>
    <property type="project" value="TreeGrafter"/>
</dbReference>
<dbReference type="InterPro" id="IPR013658">
    <property type="entry name" value="SGL"/>
</dbReference>
<gene>
    <name evidence="7" type="primary">LOC117651968</name>
</gene>
<dbReference type="InterPro" id="IPR011042">
    <property type="entry name" value="6-blade_b-propeller_TolB-like"/>
</dbReference>
<feature type="active site" description="Proton donor/acceptor" evidence="2">
    <location>
        <position position="263"/>
    </location>
</feature>
<evidence type="ECO:0000313" key="7">
    <source>
        <dbReference type="RefSeq" id="XP_034252489.1"/>
    </source>
</evidence>
<feature type="signal peptide" evidence="4">
    <location>
        <begin position="1"/>
        <end position="29"/>
    </location>
</feature>
<feature type="chain" id="PRO_5027684995" evidence="4">
    <location>
        <begin position="30"/>
        <end position="358"/>
    </location>
</feature>
<protein>
    <submittedName>
        <fullName evidence="7">Regucalcin-like</fullName>
    </submittedName>
</protein>
<comment type="similarity">
    <text evidence="1">Belongs to the SMP-30/CGR1 family.</text>
</comment>
<accession>A0A6P9A5H9</accession>
<feature type="binding site" evidence="3">
    <location>
        <position position="136"/>
    </location>
    <ligand>
        <name>substrate</name>
    </ligand>
</feature>
<evidence type="ECO:0000256" key="2">
    <source>
        <dbReference type="PIRSR" id="PIRSR605511-1"/>
    </source>
</evidence>
<dbReference type="Gene3D" id="2.120.10.30">
    <property type="entry name" value="TolB, C-terminal domain"/>
    <property type="match status" value="1"/>
</dbReference>
<dbReference type="InterPro" id="IPR005511">
    <property type="entry name" value="SMP-30"/>
</dbReference>
<feature type="binding site" evidence="3">
    <location>
        <position position="154"/>
    </location>
    <ligand>
        <name>a divalent metal cation</name>
        <dbReference type="ChEBI" id="CHEBI:60240"/>
    </ligand>
</feature>
<dbReference type="Proteomes" id="UP000515158">
    <property type="component" value="Unplaced"/>
</dbReference>
<keyword evidence="3" id="KW-0862">Zinc</keyword>
<organism evidence="7">
    <name type="scientific">Thrips palmi</name>
    <name type="common">Melon thrips</name>
    <dbReference type="NCBI Taxonomy" id="161013"/>
    <lineage>
        <taxon>Eukaryota</taxon>
        <taxon>Metazoa</taxon>
        <taxon>Ecdysozoa</taxon>
        <taxon>Arthropoda</taxon>
        <taxon>Hexapoda</taxon>
        <taxon>Insecta</taxon>
        <taxon>Pterygota</taxon>
        <taxon>Neoptera</taxon>
        <taxon>Paraneoptera</taxon>
        <taxon>Thysanoptera</taxon>
        <taxon>Terebrantia</taxon>
        <taxon>Thripoidea</taxon>
        <taxon>Thripidae</taxon>
        <taxon>Thrips</taxon>
    </lineage>
</organism>
<name>A0A6P9A5H9_THRPL</name>
<keyword evidence="4" id="KW-0732">Signal</keyword>
<evidence type="ECO:0000256" key="4">
    <source>
        <dbReference type="SAM" id="SignalP"/>
    </source>
</evidence>
<dbReference type="RefSeq" id="XP_034252489.1">
    <property type="nucleotide sequence ID" value="XM_034396598.1"/>
</dbReference>
<keyword evidence="3" id="KW-0479">Metal-binding</keyword>
<dbReference type="PRINTS" id="PR01790">
    <property type="entry name" value="SMP30FAMILY"/>
</dbReference>
<feature type="binding site" evidence="3">
    <location>
        <position position="43"/>
    </location>
    <ligand>
        <name>a divalent metal cation</name>
        <dbReference type="ChEBI" id="CHEBI:60240"/>
    </ligand>
</feature>
<sequence length="358" mass="37993">MARRTAYTSSLALAATLALSVLVARGARGLELRQVTRPYLHSEGPSWDRAHNGLLFVDIAGDSLHFYDAATGGVRGLAFEGPVTPAIQLPGGTLAVGVGRTLQEVDWAASGFGAVLASRPAVLATVDQDKPGNRFNDGAADSLGRMWIGTMGPEPVVGQVTPNQGSLFRITRRRSDADPLWSRLVDPRGHRDTDGGAALVTTALANVSISNGLVFNRRETLMYYIDTPTRRVDVFDYNLAAGTIANRRPAFDLAANNVEGNPDGMAIDADDNLWVACFGGSQVIHVDPRTGRLLRRVAIPASQVTAVALGGPRDAQGGDTLYVTSMRKGLSEDQLLLEPNAGAVFAVTGLGVRAQRRP</sequence>
<comment type="cofactor">
    <cofactor evidence="3">
        <name>Zn(2+)</name>
        <dbReference type="ChEBI" id="CHEBI:29105"/>
    </cofactor>
    <text evidence="3">Binds 1 divalent metal cation per subunit.</text>
</comment>
<dbReference type="GO" id="GO:0004341">
    <property type="term" value="F:gluconolactonase activity"/>
    <property type="evidence" value="ECO:0007669"/>
    <property type="project" value="TreeGrafter"/>
</dbReference>
<dbReference type="PANTHER" id="PTHR10907:SF47">
    <property type="entry name" value="REGUCALCIN"/>
    <property type="match status" value="1"/>
</dbReference>
<evidence type="ECO:0000256" key="1">
    <source>
        <dbReference type="ARBA" id="ARBA00008853"/>
    </source>
</evidence>
<dbReference type="AlphaFoldDB" id="A0A6P9A5H9"/>
<feature type="binding site" evidence="3">
    <location>
        <position position="211"/>
    </location>
    <ligand>
        <name>a divalent metal cation</name>
        <dbReference type="ChEBI" id="CHEBI:60240"/>
    </ligand>
</feature>
<feature type="binding site" evidence="3">
    <location>
        <position position="134"/>
    </location>
    <ligand>
        <name>substrate</name>
    </ligand>
</feature>
<feature type="domain" description="SMP-30/Gluconolactonase/LRE-like region" evidence="5">
    <location>
        <begin position="42"/>
        <end position="326"/>
    </location>
</feature>